<evidence type="ECO:0008006" key="5">
    <source>
        <dbReference type="Google" id="ProtNLM"/>
    </source>
</evidence>
<dbReference type="Proteomes" id="UP000030081">
    <property type="component" value="Chromosome 2"/>
</dbReference>
<evidence type="ECO:0000256" key="1">
    <source>
        <dbReference type="SAM" id="Coils"/>
    </source>
</evidence>
<evidence type="ECO:0000313" key="3">
    <source>
        <dbReference type="EMBL" id="AIW21343.1"/>
    </source>
</evidence>
<proteinExistence type="predicted"/>
<gene>
    <name evidence="3" type="ORF">IX92_20230</name>
</gene>
<sequence>MNKLGIGFLIAVLGIGGLYIGSLQDTIRKLRADKAELQSELDTAVLINQSLGKTIEQQKQEITQAQTAADEIESSESDRREIIVKEVVKIEKELVHEECANVPIPGSGERVYYN</sequence>
<protein>
    <recommendedName>
        <fullName evidence="5">DUF2570 domain-containing protein</fullName>
    </recommendedName>
</protein>
<keyword evidence="4" id="KW-1185">Reference proteome</keyword>
<keyword evidence="2" id="KW-0472">Membrane</keyword>
<organism evidence="3 4">
    <name type="scientific">Vibrio coralliilyticus</name>
    <dbReference type="NCBI Taxonomy" id="190893"/>
    <lineage>
        <taxon>Bacteria</taxon>
        <taxon>Pseudomonadati</taxon>
        <taxon>Pseudomonadota</taxon>
        <taxon>Gammaproteobacteria</taxon>
        <taxon>Vibrionales</taxon>
        <taxon>Vibrionaceae</taxon>
        <taxon>Vibrio</taxon>
    </lineage>
</organism>
<accession>A0AAN0SHV0</accession>
<keyword evidence="2" id="KW-0812">Transmembrane</keyword>
<dbReference type="RefSeq" id="WP_043010299.1">
    <property type="nucleotide sequence ID" value="NZ_CP009618.1"/>
</dbReference>
<keyword evidence="1" id="KW-0175">Coiled coil</keyword>
<evidence type="ECO:0000256" key="2">
    <source>
        <dbReference type="SAM" id="Phobius"/>
    </source>
</evidence>
<name>A0AAN0SHV0_9VIBR</name>
<dbReference type="KEGG" id="vcy:IX92_20230"/>
<dbReference type="AlphaFoldDB" id="A0AAN0SHV0"/>
<feature type="transmembrane region" description="Helical" evidence="2">
    <location>
        <begin position="6"/>
        <end position="23"/>
    </location>
</feature>
<reference evidence="3 4" key="1">
    <citation type="submission" date="2014-10" db="EMBL/GenBank/DDBJ databases">
        <title>The Complete Genome Sequence for the Shellfish Pathogen Vibrio coralliilyticus RE98 Isolated from a Shellfish Hatchery.</title>
        <authorList>
            <person name="Richards G.P."/>
            <person name="Bono J.L."/>
            <person name="Watson M.A."/>
            <person name="Needleman D.S."/>
        </authorList>
    </citation>
    <scope>NUCLEOTIDE SEQUENCE [LARGE SCALE GENOMIC DNA]</scope>
    <source>
        <strain evidence="3 4">RE98</strain>
    </source>
</reference>
<keyword evidence="2" id="KW-1133">Transmembrane helix</keyword>
<feature type="coiled-coil region" evidence="1">
    <location>
        <begin position="20"/>
        <end position="75"/>
    </location>
</feature>
<evidence type="ECO:0000313" key="4">
    <source>
        <dbReference type="Proteomes" id="UP000030081"/>
    </source>
</evidence>
<dbReference type="EMBL" id="CP009618">
    <property type="protein sequence ID" value="AIW21343.1"/>
    <property type="molecule type" value="Genomic_DNA"/>
</dbReference>